<dbReference type="InterPro" id="IPR020895">
    <property type="entry name" value="Frataxin_CS"/>
</dbReference>
<evidence type="ECO:0000256" key="10">
    <source>
        <dbReference type="ARBA" id="ARBA00023065"/>
    </source>
</evidence>
<keyword evidence="7" id="KW-0809">Transit peptide</keyword>
<keyword evidence="8" id="KW-0560">Oxidoreductase</keyword>
<keyword evidence="11" id="KW-0496">Mitochondrion</keyword>
<protein>
    <recommendedName>
        <fullName evidence="3">ferroxidase</fullName>
        <ecNumber evidence="3">1.16.3.1</ecNumber>
    </recommendedName>
</protein>
<evidence type="ECO:0000256" key="12">
    <source>
        <dbReference type="ARBA" id="ARBA00047990"/>
    </source>
</evidence>
<dbReference type="EMBL" id="CM035418">
    <property type="protein sequence ID" value="KAH7422249.1"/>
    <property type="molecule type" value="Genomic_DNA"/>
</dbReference>
<dbReference type="NCBIfam" id="TIGR03421">
    <property type="entry name" value="FeS_CyaY"/>
    <property type="match status" value="1"/>
</dbReference>
<dbReference type="GO" id="GO:0051537">
    <property type="term" value="F:2 iron, 2 sulfur cluster binding"/>
    <property type="evidence" value="ECO:0007669"/>
    <property type="project" value="TreeGrafter"/>
</dbReference>
<keyword evidence="6" id="KW-0410">Iron transport</keyword>
<accession>A0A8T2TNU6</accession>
<keyword evidence="5" id="KW-0813">Transport</keyword>
<dbReference type="PRINTS" id="PR00904">
    <property type="entry name" value="FRATAXIN"/>
</dbReference>
<dbReference type="SUPFAM" id="SSF55387">
    <property type="entry name" value="Frataxin/Nqo15-like"/>
    <property type="match status" value="1"/>
</dbReference>
<comment type="catalytic activity">
    <reaction evidence="12">
        <text>4 Fe(2+) + O2 + 4 H(+) = 4 Fe(3+) + 2 H2O</text>
        <dbReference type="Rhea" id="RHEA:11148"/>
        <dbReference type="ChEBI" id="CHEBI:15377"/>
        <dbReference type="ChEBI" id="CHEBI:15378"/>
        <dbReference type="ChEBI" id="CHEBI:15379"/>
        <dbReference type="ChEBI" id="CHEBI:29033"/>
        <dbReference type="ChEBI" id="CHEBI:29034"/>
        <dbReference type="EC" id="1.16.3.1"/>
    </reaction>
</comment>
<dbReference type="Proteomes" id="UP000825935">
    <property type="component" value="Chromosome 13"/>
</dbReference>
<dbReference type="NCBIfam" id="TIGR03422">
    <property type="entry name" value="mito_frataxin"/>
    <property type="match status" value="1"/>
</dbReference>
<comment type="similarity">
    <text evidence="2">Belongs to the frataxin family.</text>
</comment>
<dbReference type="GO" id="GO:0006826">
    <property type="term" value="P:iron ion transport"/>
    <property type="evidence" value="ECO:0007669"/>
    <property type="project" value="UniProtKB-KW"/>
</dbReference>
<dbReference type="PROSITE" id="PS51354">
    <property type="entry name" value="GLUTAREDOXIN_2"/>
    <property type="match status" value="1"/>
</dbReference>
<dbReference type="GO" id="GO:0008199">
    <property type="term" value="F:ferric iron binding"/>
    <property type="evidence" value="ECO:0007669"/>
    <property type="project" value="InterPro"/>
</dbReference>
<evidence type="ECO:0000256" key="11">
    <source>
        <dbReference type="ARBA" id="ARBA00023128"/>
    </source>
</evidence>
<comment type="subcellular location">
    <subcellularLocation>
        <location evidence="1">Mitochondrion</location>
    </subcellularLocation>
</comment>
<dbReference type="AlphaFoldDB" id="A0A8T2TNU6"/>
<evidence type="ECO:0000256" key="5">
    <source>
        <dbReference type="ARBA" id="ARBA00022448"/>
    </source>
</evidence>
<sequence>MRLILRLSTMRRLRQLSLAFGYRNLSREVLPLYTVGKAEEEAFAKEKTVLVPSDRWVFPRLKQLSIATGNSDVTAKSISRCCPQISHRGIERLFRTRQDIKENPAALYMKGDPHAPQCGFSETATRIFKVKGVPFPARNNLEGQGPWEAMKTSGNNNGTLFLHPMICFGVRRTSSFKDAEIVLLDEKEFHKLADELLHYLQEKFDELGEENDIEGFDIDHAEGVVTIKLGAFGTYVINKQTPNRQVWLSSPVSGPARFDWDKEQCHWIYKRTKVEILKLLEKEVHDLLGVSIVLSR</sequence>
<dbReference type="PROSITE" id="PS50810">
    <property type="entry name" value="FRATAXIN_2"/>
    <property type="match status" value="1"/>
</dbReference>
<dbReference type="Gene3D" id="3.40.30.10">
    <property type="entry name" value="Glutaredoxin"/>
    <property type="match status" value="1"/>
</dbReference>
<gene>
    <name evidence="13" type="ORF">KP509_13G099100</name>
</gene>
<dbReference type="GO" id="GO:0008198">
    <property type="term" value="F:ferrous iron binding"/>
    <property type="evidence" value="ECO:0007669"/>
    <property type="project" value="TreeGrafter"/>
</dbReference>
<dbReference type="PROSITE" id="PS01344">
    <property type="entry name" value="FRATAXIN_1"/>
    <property type="match status" value="1"/>
</dbReference>
<dbReference type="EC" id="1.16.3.1" evidence="3"/>
<organism evidence="13 14">
    <name type="scientific">Ceratopteris richardii</name>
    <name type="common">Triangle waterfern</name>
    <dbReference type="NCBI Taxonomy" id="49495"/>
    <lineage>
        <taxon>Eukaryota</taxon>
        <taxon>Viridiplantae</taxon>
        <taxon>Streptophyta</taxon>
        <taxon>Embryophyta</taxon>
        <taxon>Tracheophyta</taxon>
        <taxon>Polypodiopsida</taxon>
        <taxon>Polypodiidae</taxon>
        <taxon>Polypodiales</taxon>
        <taxon>Pteridineae</taxon>
        <taxon>Pteridaceae</taxon>
        <taxon>Parkerioideae</taxon>
        <taxon>Ceratopteris</taxon>
    </lineage>
</organism>
<dbReference type="Pfam" id="PF01491">
    <property type="entry name" value="Frataxin_Cyay"/>
    <property type="match status" value="1"/>
</dbReference>
<dbReference type="GO" id="GO:0006879">
    <property type="term" value="P:intracellular iron ion homeostasis"/>
    <property type="evidence" value="ECO:0007669"/>
    <property type="project" value="UniProtKB-KW"/>
</dbReference>
<dbReference type="OrthoDB" id="1897642at2759"/>
<dbReference type="SMART" id="SM01219">
    <property type="entry name" value="Frataxin_Cyay"/>
    <property type="match status" value="1"/>
</dbReference>
<dbReference type="Gene3D" id="3.30.920.10">
    <property type="entry name" value="Frataxin/CyaY"/>
    <property type="match status" value="1"/>
</dbReference>
<name>A0A8T2TNU6_CERRI</name>
<dbReference type="GO" id="GO:0034986">
    <property type="term" value="F:iron chaperone activity"/>
    <property type="evidence" value="ECO:0007669"/>
    <property type="project" value="TreeGrafter"/>
</dbReference>
<keyword evidence="4" id="KW-0409">Iron storage</keyword>
<evidence type="ECO:0000256" key="3">
    <source>
        <dbReference type="ARBA" id="ARBA00013107"/>
    </source>
</evidence>
<dbReference type="GO" id="GO:0004322">
    <property type="term" value="F:ferroxidase activity"/>
    <property type="evidence" value="ECO:0007669"/>
    <property type="project" value="UniProtKB-EC"/>
</dbReference>
<dbReference type="InterPro" id="IPR002908">
    <property type="entry name" value="Frataxin/CyaY"/>
</dbReference>
<dbReference type="InterPro" id="IPR036524">
    <property type="entry name" value="Frataxin/CyaY_sf"/>
</dbReference>
<dbReference type="InterPro" id="IPR036249">
    <property type="entry name" value="Thioredoxin-like_sf"/>
</dbReference>
<dbReference type="PANTHER" id="PTHR16821">
    <property type="entry name" value="FRATAXIN"/>
    <property type="match status" value="1"/>
</dbReference>
<evidence type="ECO:0000256" key="9">
    <source>
        <dbReference type="ARBA" id="ARBA00023004"/>
    </source>
</evidence>
<evidence type="ECO:0000256" key="2">
    <source>
        <dbReference type="ARBA" id="ARBA00008183"/>
    </source>
</evidence>
<dbReference type="GO" id="GO:0016226">
    <property type="term" value="P:iron-sulfur cluster assembly"/>
    <property type="evidence" value="ECO:0007669"/>
    <property type="project" value="InterPro"/>
</dbReference>
<dbReference type="InterPro" id="IPR017789">
    <property type="entry name" value="Frataxin"/>
</dbReference>
<reference evidence="13" key="1">
    <citation type="submission" date="2021-08" db="EMBL/GenBank/DDBJ databases">
        <title>WGS assembly of Ceratopteris richardii.</title>
        <authorList>
            <person name="Marchant D.B."/>
            <person name="Chen G."/>
            <person name="Jenkins J."/>
            <person name="Shu S."/>
            <person name="Leebens-Mack J."/>
            <person name="Grimwood J."/>
            <person name="Schmutz J."/>
            <person name="Soltis P."/>
            <person name="Soltis D."/>
            <person name="Chen Z.-H."/>
        </authorList>
    </citation>
    <scope>NUCLEOTIDE SEQUENCE</scope>
    <source>
        <strain evidence="13">Whitten #5841</strain>
        <tissue evidence="13">Leaf</tissue>
    </source>
</reference>
<evidence type="ECO:0000313" key="13">
    <source>
        <dbReference type="EMBL" id="KAH7422249.1"/>
    </source>
</evidence>
<comment type="caution">
    <text evidence="13">The sequence shown here is derived from an EMBL/GenBank/DDBJ whole genome shotgun (WGS) entry which is preliminary data.</text>
</comment>
<keyword evidence="10" id="KW-0406">Ion transport</keyword>
<keyword evidence="14" id="KW-1185">Reference proteome</keyword>
<dbReference type="GO" id="GO:0005739">
    <property type="term" value="C:mitochondrion"/>
    <property type="evidence" value="ECO:0007669"/>
    <property type="project" value="UniProtKB-SubCell"/>
</dbReference>
<keyword evidence="9" id="KW-0408">Iron</keyword>
<evidence type="ECO:0000313" key="14">
    <source>
        <dbReference type="Proteomes" id="UP000825935"/>
    </source>
</evidence>
<evidence type="ECO:0000256" key="1">
    <source>
        <dbReference type="ARBA" id="ARBA00004173"/>
    </source>
</evidence>
<proteinExistence type="inferred from homology"/>
<evidence type="ECO:0000256" key="4">
    <source>
        <dbReference type="ARBA" id="ARBA00022434"/>
    </source>
</evidence>
<evidence type="ECO:0000256" key="6">
    <source>
        <dbReference type="ARBA" id="ARBA00022496"/>
    </source>
</evidence>
<dbReference type="PANTHER" id="PTHR16821:SF2">
    <property type="entry name" value="FRATAXIN, MITOCHONDRIAL"/>
    <property type="match status" value="1"/>
</dbReference>
<evidence type="ECO:0000256" key="8">
    <source>
        <dbReference type="ARBA" id="ARBA00023002"/>
    </source>
</evidence>
<dbReference type="SUPFAM" id="SSF52833">
    <property type="entry name" value="Thioredoxin-like"/>
    <property type="match status" value="1"/>
</dbReference>
<evidence type="ECO:0000256" key="7">
    <source>
        <dbReference type="ARBA" id="ARBA00022946"/>
    </source>
</evidence>